<dbReference type="PANTHER" id="PTHR48081:SF8">
    <property type="entry name" value="ALPHA_BETA HYDROLASE FOLD-3 DOMAIN-CONTAINING PROTEIN-RELATED"/>
    <property type="match status" value="1"/>
</dbReference>
<keyword evidence="3" id="KW-0614">Plasmid</keyword>
<evidence type="ECO:0000256" key="1">
    <source>
        <dbReference type="ARBA" id="ARBA00022801"/>
    </source>
</evidence>
<dbReference type="Proteomes" id="UP000677515">
    <property type="component" value="Plasmid pERA53"/>
</dbReference>
<dbReference type="Gene3D" id="3.40.50.1820">
    <property type="entry name" value="alpha/beta hydrolase"/>
    <property type="match status" value="1"/>
</dbReference>
<name>A0ABN6DRJ0_ERWRD</name>
<dbReference type="InterPro" id="IPR050300">
    <property type="entry name" value="GDXG_lipolytic_enzyme"/>
</dbReference>
<evidence type="ECO:0000259" key="2">
    <source>
        <dbReference type="Pfam" id="PF07859"/>
    </source>
</evidence>
<evidence type="ECO:0000313" key="4">
    <source>
        <dbReference type="Proteomes" id="UP000677515"/>
    </source>
</evidence>
<protein>
    <submittedName>
        <fullName evidence="3">Esterase</fullName>
    </submittedName>
</protein>
<keyword evidence="4" id="KW-1185">Reference proteome</keyword>
<gene>
    <name evidence="3" type="ORF">ERHA53_46730</name>
</gene>
<dbReference type="Pfam" id="PF07859">
    <property type="entry name" value="Abhydrolase_3"/>
    <property type="match status" value="1"/>
</dbReference>
<dbReference type="EMBL" id="AP024330">
    <property type="protein sequence ID" value="BCQ37330.1"/>
    <property type="molecule type" value="Genomic_DNA"/>
</dbReference>
<keyword evidence="1" id="KW-0378">Hydrolase</keyword>
<evidence type="ECO:0000313" key="3">
    <source>
        <dbReference type="EMBL" id="BCQ37330.1"/>
    </source>
</evidence>
<accession>A0ABN6DRJ0</accession>
<dbReference type="RefSeq" id="WP_133846748.1">
    <property type="nucleotide sequence ID" value="NZ_AP024330.1"/>
</dbReference>
<feature type="domain" description="Alpha/beta hydrolase fold-3" evidence="2">
    <location>
        <begin position="78"/>
        <end position="284"/>
    </location>
</feature>
<dbReference type="InterPro" id="IPR013094">
    <property type="entry name" value="AB_hydrolase_3"/>
</dbReference>
<dbReference type="InterPro" id="IPR029058">
    <property type="entry name" value="AB_hydrolase_fold"/>
</dbReference>
<organism evidence="3 4">
    <name type="scientific">Erwinia rhapontici</name>
    <name type="common">Pectobacterium rhapontici</name>
    <dbReference type="NCBI Taxonomy" id="55212"/>
    <lineage>
        <taxon>Bacteria</taxon>
        <taxon>Pseudomonadati</taxon>
        <taxon>Pseudomonadota</taxon>
        <taxon>Gammaproteobacteria</taxon>
        <taxon>Enterobacterales</taxon>
        <taxon>Erwiniaceae</taxon>
        <taxon>Erwinia</taxon>
    </lineage>
</organism>
<geneLocation type="plasmid" evidence="3 4">
    <name>pERA53</name>
</geneLocation>
<reference evidence="3 4" key="1">
    <citation type="submission" date="2021-01" db="EMBL/GenBank/DDBJ databases">
        <title>Complete genome sequence of Erwinia rhapontici MAFF 311153.</title>
        <authorList>
            <person name="Morohoshi T."/>
            <person name="Someya N."/>
        </authorList>
    </citation>
    <scope>NUCLEOTIDE SEQUENCE [LARGE SCALE GENOMIC DNA]</scope>
    <source>
        <strain evidence="3 4">MAFF 311153</strain>
        <plasmid evidence="3 4">pERA53</plasmid>
    </source>
</reference>
<dbReference type="PANTHER" id="PTHR48081">
    <property type="entry name" value="AB HYDROLASE SUPERFAMILY PROTEIN C4A8.06C"/>
    <property type="match status" value="1"/>
</dbReference>
<dbReference type="SUPFAM" id="SSF53474">
    <property type="entry name" value="alpha/beta-Hydrolases"/>
    <property type="match status" value="1"/>
</dbReference>
<dbReference type="GeneID" id="99868981"/>
<proteinExistence type="predicted"/>
<sequence>MPLNKDVAAWLARQVPAESLSLAALRHQTDLSLITQQGEARDGHYQHSFTFPASDGHAITVRVYVPCALEQETGRPALIWAHGGGWCLGSLTAWDRPCRLLAENTGCVVFSVDYRLAPEHRWPVPLNDLWQALCWISDHATDWDLDSTQIAVGGDSAGGNLAAAVCLMARDRGGPAIYHQLLLYPALDASLSQPSYQTCGQGFGLTKEMMAFCWQHYLGQQPLPETSLISPLLLSSARGLPATTLLLCEYDPLRDEGEAFARRLITEGVNVNLHWLDGLIHGAMHMTDITPEAERCYTLSRFI</sequence>